<reference evidence="1" key="2">
    <citation type="submission" date="2021-04" db="EMBL/GenBank/DDBJ databases">
        <authorList>
            <person name="Gilroy R."/>
        </authorList>
    </citation>
    <scope>NUCLEOTIDE SEQUENCE</scope>
    <source>
        <strain evidence="1">CHK195-9823</strain>
    </source>
</reference>
<evidence type="ECO:0000313" key="1">
    <source>
        <dbReference type="EMBL" id="HIV40345.1"/>
    </source>
</evidence>
<accession>A0A9D1PGN5</accession>
<protein>
    <submittedName>
        <fullName evidence="1">MerR family transcriptional regulator</fullName>
    </submittedName>
</protein>
<organism evidence="1 2">
    <name type="scientific">Candidatus Blautia stercorigallinarum</name>
    <dbReference type="NCBI Taxonomy" id="2838501"/>
    <lineage>
        <taxon>Bacteria</taxon>
        <taxon>Bacillati</taxon>
        <taxon>Bacillota</taxon>
        <taxon>Clostridia</taxon>
        <taxon>Lachnospirales</taxon>
        <taxon>Lachnospiraceae</taxon>
        <taxon>Blautia</taxon>
    </lineage>
</organism>
<dbReference type="EMBL" id="DXIQ01000109">
    <property type="protein sequence ID" value="HIV40345.1"/>
    <property type="molecule type" value="Genomic_DNA"/>
</dbReference>
<reference evidence="1" key="1">
    <citation type="journal article" date="2021" name="PeerJ">
        <title>Extensive microbial diversity within the chicken gut microbiome revealed by metagenomics and culture.</title>
        <authorList>
            <person name="Gilroy R."/>
            <person name="Ravi A."/>
            <person name="Getino M."/>
            <person name="Pursley I."/>
            <person name="Horton D.L."/>
            <person name="Alikhan N.F."/>
            <person name="Baker D."/>
            <person name="Gharbi K."/>
            <person name="Hall N."/>
            <person name="Watson M."/>
            <person name="Adriaenssens E.M."/>
            <person name="Foster-Nyarko E."/>
            <person name="Jarju S."/>
            <person name="Secka A."/>
            <person name="Antonio M."/>
            <person name="Oren A."/>
            <person name="Chaudhuri R.R."/>
            <person name="La Ragione R."/>
            <person name="Hildebrand F."/>
            <person name="Pallen M.J."/>
        </authorList>
    </citation>
    <scope>NUCLEOTIDE SEQUENCE</scope>
    <source>
        <strain evidence="1">CHK195-9823</strain>
    </source>
</reference>
<sequence length="124" mass="14292">RVLKPEGVFFCSAYGADHMAEISRLVQDFDSRIILSADKLYEKFGRENGPSLLGPYFSKVEWHRYEDSLLVTQAEPLIAYILSCHGNQNQYILDRYKEFRSFVSKKTADGFYITKNAGFFACNK</sequence>
<dbReference type="Proteomes" id="UP000886814">
    <property type="component" value="Unassembled WGS sequence"/>
</dbReference>
<evidence type="ECO:0000313" key="2">
    <source>
        <dbReference type="Proteomes" id="UP000886814"/>
    </source>
</evidence>
<comment type="caution">
    <text evidence="1">The sequence shown here is derived from an EMBL/GenBank/DDBJ whole genome shotgun (WGS) entry which is preliminary data.</text>
</comment>
<dbReference type="AlphaFoldDB" id="A0A9D1PGN5"/>
<proteinExistence type="predicted"/>
<gene>
    <name evidence="1" type="ORF">H9747_15350</name>
</gene>
<name>A0A9D1PGN5_9FIRM</name>
<feature type="non-terminal residue" evidence="1">
    <location>
        <position position="1"/>
    </location>
</feature>